<reference evidence="3" key="1">
    <citation type="submission" date="2014-03" db="EMBL/GenBank/DDBJ databases">
        <authorList>
            <person name="Aksoy S."/>
            <person name="Warren W."/>
            <person name="Wilson R.K."/>
        </authorList>
    </citation>
    <scope>NUCLEOTIDE SEQUENCE [LARGE SCALE GENOMIC DNA]</scope>
    <source>
        <strain evidence="3">IAEA</strain>
    </source>
</reference>
<keyword evidence="1" id="KW-0472">Membrane</keyword>
<keyword evidence="1" id="KW-1133">Transmembrane helix</keyword>
<sequence>MKPHVTARNHSSIVDKLFKRNSRCLNIVSSLNQEIVDYIEYRGLAQLQDHTRDRRRHLKQPWLCLKGLSTPLWDDSCFARSVWRSNANGIQKQVSEPTETLPSQVIIDRFNLPSVAGILTLKLSPIIMDSVSAVAIPGASAGFSFCIDSIFNGNPSRNVFSIMLFILFAVFFRSIDTSRRKASMCSAFPLSTLLERNFLFVSQLNVKPDITILLGSLLLWEESETHTFLPRLKQSIDRAVGNMRTELTVPINDLKSVVDGYNDSIKKVERELTKANPLSVYNFLTDREVPGSLQHKRIFFNDRYFSMAAKQVVLWPWPLILPPTVIENLDTGVTNSTYLKTFFQDDIDSFKVGHLNCCSSRPSINSVKLDKIEMILGDEALDILMKSGVPLVFRFLHCAEILNSLYLGSTNGVLSDSLCECSSLLELSKTILVVYNNHYNYYINVFSGFLHFSLSYIIGWEALTGNYLVQLTLGVVLYVEE</sequence>
<name>A0A1A9ZBD0_GLOPL</name>
<feature type="transmembrane region" description="Helical" evidence="1">
    <location>
        <begin position="131"/>
        <end position="151"/>
    </location>
</feature>
<organism evidence="2 3">
    <name type="scientific">Glossina pallidipes</name>
    <name type="common">Tsetse fly</name>
    <dbReference type="NCBI Taxonomy" id="7398"/>
    <lineage>
        <taxon>Eukaryota</taxon>
        <taxon>Metazoa</taxon>
        <taxon>Ecdysozoa</taxon>
        <taxon>Arthropoda</taxon>
        <taxon>Hexapoda</taxon>
        <taxon>Insecta</taxon>
        <taxon>Pterygota</taxon>
        <taxon>Neoptera</taxon>
        <taxon>Endopterygota</taxon>
        <taxon>Diptera</taxon>
        <taxon>Brachycera</taxon>
        <taxon>Muscomorpha</taxon>
        <taxon>Hippoboscoidea</taxon>
        <taxon>Glossinidae</taxon>
        <taxon>Glossina</taxon>
    </lineage>
</organism>
<dbReference type="AlphaFoldDB" id="A0A1A9ZBD0"/>
<dbReference type="Proteomes" id="UP000092445">
    <property type="component" value="Unassembled WGS sequence"/>
</dbReference>
<reference evidence="2" key="2">
    <citation type="submission" date="2020-05" db="UniProtKB">
        <authorList>
            <consortium name="EnsemblMetazoa"/>
        </authorList>
    </citation>
    <scope>IDENTIFICATION</scope>
    <source>
        <strain evidence="2">IAEA</strain>
    </source>
</reference>
<proteinExistence type="predicted"/>
<dbReference type="EnsemblMetazoa" id="GPAI009421-RA">
    <property type="protein sequence ID" value="GPAI009421-PA"/>
    <property type="gene ID" value="GPAI009421"/>
</dbReference>
<keyword evidence="3" id="KW-1185">Reference proteome</keyword>
<protein>
    <submittedName>
        <fullName evidence="2">Uncharacterized protein</fullName>
    </submittedName>
</protein>
<evidence type="ECO:0000313" key="2">
    <source>
        <dbReference type="EnsemblMetazoa" id="GPAI009421-PA"/>
    </source>
</evidence>
<dbReference type="VEuPathDB" id="VectorBase:GPAI009421"/>
<feature type="transmembrane region" description="Helical" evidence="1">
    <location>
        <begin position="157"/>
        <end position="175"/>
    </location>
</feature>
<evidence type="ECO:0000313" key="3">
    <source>
        <dbReference type="Proteomes" id="UP000092445"/>
    </source>
</evidence>
<accession>A0A1A9ZBD0</accession>
<evidence type="ECO:0000256" key="1">
    <source>
        <dbReference type="SAM" id="Phobius"/>
    </source>
</evidence>
<keyword evidence="1" id="KW-0812">Transmembrane</keyword>